<proteinExistence type="predicted"/>
<reference evidence="2" key="1">
    <citation type="submission" date="2020-10" db="EMBL/GenBank/DDBJ databases">
        <authorList>
            <person name="Han B."/>
            <person name="Lu T."/>
            <person name="Zhao Q."/>
            <person name="Huang X."/>
            <person name="Zhao Y."/>
        </authorList>
    </citation>
    <scope>NUCLEOTIDE SEQUENCE</scope>
</reference>
<gene>
    <name evidence="2" type="ORF">NCGR_LOCUS5728</name>
</gene>
<sequence>MATFTETEITPLFVVVPAPDAIGPRAAAVAVAAASSVVPAPDAMDPHAAALAAASVKMEEFRRNMLDYTEKMTSLGLIPSRPPPKRWFPGLAGWFSRLARLWRQFLVRINPNFIRIRPNQPMDFEDIDILQRRGLPGCFEKLAMDRQLVKDCLDHYNREHPGNDYEPVLGNVSRNPHLHNGICWTHGNFVARKKGSGVFSFLTAPRSVFFYELAYMNGFRGVVTCTPRNQPTVSWVTLFGGLHVLVANWIPFARHATVDLVFHVLAYRRYLLVDITIWRKSVKCAIVAPMRCIRTLENLRLAITILTTPTLISTDITDRSGWGTGFLACYLFGA</sequence>
<dbReference type="Proteomes" id="UP000604825">
    <property type="component" value="Unassembled WGS sequence"/>
</dbReference>
<comment type="caution">
    <text evidence="2">The sequence shown here is derived from an EMBL/GenBank/DDBJ whole genome shotgun (WGS) entry which is preliminary data.</text>
</comment>
<evidence type="ECO:0000313" key="3">
    <source>
        <dbReference type="Proteomes" id="UP000604825"/>
    </source>
</evidence>
<dbReference type="AlphaFoldDB" id="A0A811MMA7"/>
<protein>
    <recommendedName>
        <fullName evidence="1">DUF3615 domain-containing protein</fullName>
    </recommendedName>
</protein>
<organism evidence="2 3">
    <name type="scientific">Miscanthus lutarioriparius</name>
    <dbReference type="NCBI Taxonomy" id="422564"/>
    <lineage>
        <taxon>Eukaryota</taxon>
        <taxon>Viridiplantae</taxon>
        <taxon>Streptophyta</taxon>
        <taxon>Embryophyta</taxon>
        <taxon>Tracheophyta</taxon>
        <taxon>Spermatophyta</taxon>
        <taxon>Magnoliopsida</taxon>
        <taxon>Liliopsida</taxon>
        <taxon>Poales</taxon>
        <taxon>Poaceae</taxon>
        <taxon>PACMAD clade</taxon>
        <taxon>Panicoideae</taxon>
        <taxon>Andropogonodae</taxon>
        <taxon>Andropogoneae</taxon>
        <taxon>Saccharinae</taxon>
        <taxon>Miscanthus</taxon>
    </lineage>
</organism>
<feature type="domain" description="DUF3615" evidence="1">
    <location>
        <begin position="149"/>
        <end position="232"/>
    </location>
</feature>
<dbReference type="PANTHER" id="PTHR34710:SF18">
    <property type="entry name" value="OS05G0522700 PROTEIN"/>
    <property type="match status" value="1"/>
</dbReference>
<dbReference type="InterPro" id="IPR022059">
    <property type="entry name" value="DUF3615"/>
</dbReference>
<dbReference type="PANTHER" id="PTHR34710">
    <property type="entry name" value="OS03G0834100 PROTEIN"/>
    <property type="match status" value="1"/>
</dbReference>
<dbReference type="OrthoDB" id="667589at2759"/>
<dbReference type="EMBL" id="CAJGYO010000002">
    <property type="protein sequence ID" value="CAD6209523.1"/>
    <property type="molecule type" value="Genomic_DNA"/>
</dbReference>
<accession>A0A811MMA7</accession>
<evidence type="ECO:0000259" key="1">
    <source>
        <dbReference type="Pfam" id="PF12274"/>
    </source>
</evidence>
<evidence type="ECO:0000313" key="2">
    <source>
        <dbReference type="EMBL" id="CAD6209523.1"/>
    </source>
</evidence>
<name>A0A811MMA7_9POAL</name>
<dbReference type="Pfam" id="PF12274">
    <property type="entry name" value="DUF3615"/>
    <property type="match status" value="1"/>
</dbReference>
<keyword evidence="3" id="KW-1185">Reference proteome</keyword>